<dbReference type="Proteomes" id="UP001148838">
    <property type="component" value="Unassembled WGS sequence"/>
</dbReference>
<comment type="caution">
    <text evidence="1">The sequence shown here is derived from an EMBL/GenBank/DDBJ whole genome shotgun (WGS) entry which is preliminary data.</text>
</comment>
<proteinExistence type="predicted"/>
<feature type="non-terminal residue" evidence="1">
    <location>
        <position position="1"/>
    </location>
</feature>
<sequence>YVIKSVQFEIGVMEDEDEGSGENSTTPAPAQMDKLSETKVAFLLPPAAVFNTSQPTSTP</sequence>
<gene>
    <name evidence="1" type="ORF">ANN_12155</name>
</gene>
<accession>A0ABQ8T708</accession>
<reference evidence="1 2" key="1">
    <citation type="journal article" date="2022" name="Allergy">
        <title>Genome assembly and annotation of Periplaneta americana reveal a comprehensive cockroach allergen profile.</title>
        <authorList>
            <person name="Wang L."/>
            <person name="Xiong Q."/>
            <person name="Saelim N."/>
            <person name="Wang L."/>
            <person name="Nong W."/>
            <person name="Wan A.T."/>
            <person name="Shi M."/>
            <person name="Liu X."/>
            <person name="Cao Q."/>
            <person name="Hui J.H.L."/>
            <person name="Sookrung N."/>
            <person name="Leung T.F."/>
            <person name="Tungtrongchitr A."/>
            <person name="Tsui S.K.W."/>
        </authorList>
    </citation>
    <scope>NUCLEOTIDE SEQUENCE [LARGE SCALE GENOMIC DNA]</scope>
    <source>
        <strain evidence="1">PWHHKU_190912</strain>
    </source>
</reference>
<name>A0ABQ8T708_PERAM</name>
<organism evidence="1 2">
    <name type="scientific">Periplaneta americana</name>
    <name type="common">American cockroach</name>
    <name type="synonym">Blatta americana</name>
    <dbReference type="NCBI Taxonomy" id="6978"/>
    <lineage>
        <taxon>Eukaryota</taxon>
        <taxon>Metazoa</taxon>
        <taxon>Ecdysozoa</taxon>
        <taxon>Arthropoda</taxon>
        <taxon>Hexapoda</taxon>
        <taxon>Insecta</taxon>
        <taxon>Pterygota</taxon>
        <taxon>Neoptera</taxon>
        <taxon>Polyneoptera</taxon>
        <taxon>Dictyoptera</taxon>
        <taxon>Blattodea</taxon>
        <taxon>Blattoidea</taxon>
        <taxon>Blattidae</taxon>
        <taxon>Blattinae</taxon>
        <taxon>Periplaneta</taxon>
    </lineage>
</organism>
<dbReference type="EMBL" id="JAJSOF020000015">
    <property type="protein sequence ID" value="KAJ4442287.1"/>
    <property type="molecule type" value="Genomic_DNA"/>
</dbReference>
<evidence type="ECO:0000313" key="1">
    <source>
        <dbReference type="EMBL" id="KAJ4442287.1"/>
    </source>
</evidence>
<evidence type="ECO:0000313" key="2">
    <source>
        <dbReference type="Proteomes" id="UP001148838"/>
    </source>
</evidence>
<keyword evidence="2" id="KW-1185">Reference proteome</keyword>
<protein>
    <submittedName>
        <fullName evidence="1">Uncharacterized protein</fullName>
    </submittedName>
</protein>